<dbReference type="PANTHER" id="PTHR30576:SF10">
    <property type="entry name" value="SLL5057 PROTEIN"/>
    <property type="match status" value="1"/>
</dbReference>
<organism evidence="4 5">
    <name type="scientific">Paraclostridium sordellii</name>
    <name type="common">Clostridium sordellii</name>
    <dbReference type="NCBI Taxonomy" id="1505"/>
    <lineage>
        <taxon>Bacteria</taxon>
        <taxon>Bacillati</taxon>
        <taxon>Bacillota</taxon>
        <taxon>Clostridia</taxon>
        <taxon>Peptostreptococcales</taxon>
        <taxon>Peptostreptococcaceae</taxon>
        <taxon>Paraclostridium</taxon>
    </lineage>
</organism>
<dbReference type="GO" id="GO:0016780">
    <property type="term" value="F:phosphotransferase activity, for other substituted phosphate groups"/>
    <property type="evidence" value="ECO:0007669"/>
    <property type="project" value="TreeGrafter"/>
</dbReference>
<dbReference type="Proteomes" id="UP000049685">
    <property type="component" value="Unassembled WGS sequence"/>
</dbReference>
<keyword evidence="2" id="KW-0472">Membrane</keyword>
<evidence type="ECO:0000256" key="2">
    <source>
        <dbReference type="SAM" id="Phobius"/>
    </source>
</evidence>
<keyword evidence="2" id="KW-1133">Transmembrane helix</keyword>
<dbReference type="InterPro" id="IPR003362">
    <property type="entry name" value="Bact_transf"/>
</dbReference>
<name>A0A9P1L2A0_PARSO</name>
<evidence type="ECO:0000313" key="5">
    <source>
        <dbReference type="Proteomes" id="UP000049685"/>
    </source>
</evidence>
<keyword evidence="4" id="KW-0808">Transferase</keyword>
<protein>
    <submittedName>
        <fullName evidence="4">Glycosyl transferase</fullName>
    </submittedName>
</protein>
<evidence type="ECO:0000259" key="3">
    <source>
        <dbReference type="Pfam" id="PF02397"/>
    </source>
</evidence>
<evidence type="ECO:0000313" key="4">
    <source>
        <dbReference type="EMBL" id="CEO33968.1"/>
    </source>
</evidence>
<dbReference type="RefSeq" id="WP_269467236.1">
    <property type="nucleotide sequence ID" value="NZ_CABJBQ010000001.1"/>
</dbReference>
<accession>A0A9P1L2A0</accession>
<proteinExistence type="inferred from homology"/>
<dbReference type="Pfam" id="PF02397">
    <property type="entry name" value="Bac_transf"/>
    <property type="match status" value="1"/>
</dbReference>
<reference evidence="5" key="1">
    <citation type="submission" date="2015-01" db="EMBL/GenBank/DDBJ databases">
        <authorList>
            <person name="Aslett A.Martin."/>
            <person name="De Silva Nishadi"/>
        </authorList>
    </citation>
    <scope>NUCLEOTIDE SEQUENCE [LARGE SCALE GENOMIC DNA]</scope>
    <source>
        <strain evidence="5">UMC4404</strain>
    </source>
</reference>
<evidence type="ECO:0000256" key="1">
    <source>
        <dbReference type="ARBA" id="ARBA00006464"/>
    </source>
</evidence>
<keyword evidence="2" id="KW-0812">Transmembrane</keyword>
<gene>
    <name evidence="4" type="primary">wcaJ_3</name>
    <name evidence="4" type="ORF">UMC4404_18641</name>
</gene>
<feature type="domain" description="Bacterial sugar transferase" evidence="3">
    <location>
        <begin position="20"/>
        <end position="198"/>
    </location>
</feature>
<dbReference type="PANTHER" id="PTHR30576">
    <property type="entry name" value="COLANIC BIOSYNTHESIS UDP-GLUCOSE LIPID CARRIER TRANSFERASE"/>
    <property type="match status" value="1"/>
</dbReference>
<feature type="transmembrane region" description="Helical" evidence="2">
    <location>
        <begin position="22"/>
        <end position="46"/>
    </location>
</feature>
<sequence length="204" mass="23630">MENKVIVENYNKKSVYTMIKRLIDIIMSSLGIIILSPLFLIIAILIKLESRGPIIFKQVRAGKNSEPFYIYKFRSMKRDAPNKSTNDFKDADIFITKIGKFIRKTSIDELPQLFNILKGDMSIVGPRPVILKEIDLIKLRKEYNVDSLLPGITGWAQINGRDNIGDEEKVNYDYEYLVKKSIKLDIYIIFMTVFKVIKRSDIKS</sequence>
<comment type="similarity">
    <text evidence="1">Belongs to the bacterial sugar transferase family.</text>
</comment>
<dbReference type="AlphaFoldDB" id="A0A9P1L2A0"/>
<comment type="caution">
    <text evidence="4">The sequence shown here is derived from an EMBL/GenBank/DDBJ whole genome shotgun (WGS) entry which is preliminary data.</text>
</comment>
<dbReference type="EMBL" id="CDNY01000014">
    <property type="protein sequence ID" value="CEO33968.1"/>
    <property type="molecule type" value="Genomic_DNA"/>
</dbReference>